<keyword evidence="12 17" id="KW-1133">Transmembrane helix</keyword>
<evidence type="ECO:0000256" key="15">
    <source>
        <dbReference type="PROSITE-ProRule" id="PRU00169"/>
    </source>
</evidence>
<dbReference type="Gene3D" id="3.40.50.2300">
    <property type="match status" value="2"/>
</dbReference>
<evidence type="ECO:0000259" key="18">
    <source>
        <dbReference type="PROSITE" id="PS50109"/>
    </source>
</evidence>
<dbReference type="Pfam" id="PF00512">
    <property type="entry name" value="HisKA"/>
    <property type="match status" value="1"/>
</dbReference>
<dbReference type="Pfam" id="PF00072">
    <property type="entry name" value="Response_reg"/>
    <property type="match status" value="2"/>
</dbReference>
<sequence length="1075" mass="119724">MNKLEFWNNLSVKKKMLLLVLLPMALIVYLATRQISVLNAQLSDLEKVERLVRYSEVLSDIQSKTHDARPTAGLVDIASSIQTLKSLGPEIFPSDVAVRLSGLLDDYQESVVSIAEAADFIEKQELVEWQVDTYKQIIMIIEQSPAKGVLPVVSGHMVALSQLEWLVFWANEEIWQTQTLVQAYQDGETGDQYSKQEIANLVQNQQLFVERFVAINADPMQVNLLLDSFSNPAFEESSLFRNILLSSEGITSLGSAEIKAGLDALNLRSNLIQGVSLAIEEQLRQEIRTLVTGFEQQRVAFLTVVTLLTIMLIFLGISLALRVTRNLGLVLTFLEQKDEDQTQAVSLSRTIGGKDELSRFAKEVERLTHERREGERRLLEAKEDAEQAKEDAIQASKAKSSFLANMSHEIRTPLNGVIGISEVLSDTDLTATQKDYVDTIETSSHLLLSLINDILDFSKIESGMLQINPHSTSIRETIYDIASIVAPKVKEKGIELNVDIDANVPFRVLADDHRMRQVLMNFMSNAVKFTEEGSVTIGVQYQGESDNLANLLFEVKDSGIGIDKARQSKIFEAFAQEDDSTTRQFGGTGLGLAISTQLIELMGGKIQLDSVKGVGSHFYFTLPLAIDEREYQHRSPLLFDELVMVCNSGSHEERIKRDLAFYGMTVDSVAPTLAELNLDKVDSKTILIYVDGGGTSSEEDSKRFADINGRGTAICLIRQFDSANKDFGRNICALITYPLLGNRLLKSIEACCKALAQGSVYTSTQIASIDNRIRVLLVEDNLVNQKVATLHLKKIGCEYDIANDGQEAVTLFEKNQNYTFVLMDCMMPVMDGFEATEKIRATEQRLGLTRTPIIALTASVVDDDIQKCFDSGMDDYVPKPFKAEILKEKIVTAIELKQQELDGQQVPAQDVETTFNVETANVADIETELSQRKPKLENDNSAPINATAKISSTKVLLVEDNLVNQKVASLHLEKAGYQYDIADNGAEAVELFQRNGRYDVILMDCMMPVKDGFEATQDIRDYEKQQGMTPTPIIALTASVVDDDIQKCFDAGMDAYVPKPVRREKLLHEMSNYLS</sequence>
<evidence type="ECO:0000256" key="10">
    <source>
        <dbReference type="ARBA" id="ARBA00022801"/>
    </source>
</evidence>
<keyword evidence="6" id="KW-0808">Transferase</keyword>
<dbReference type="GO" id="GO:0000155">
    <property type="term" value="F:phosphorelay sensor kinase activity"/>
    <property type="evidence" value="ECO:0007669"/>
    <property type="project" value="InterPro"/>
</dbReference>
<feature type="transmembrane region" description="Helical" evidence="17">
    <location>
        <begin position="299"/>
        <end position="321"/>
    </location>
</feature>
<keyword evidence="16" id="KW-0175">Coiled coil</keyword>
<dbReference type="PANTHER" id="PTHR45339">
    <property type="entry name" value="HYBRID SIGNAL TRANSDUCTION HISTIDINE KINASE J"/>
    <property type="match status" value="1"/>
</dbReference>
<dbReference type="InterPro" id="IPR036097">
    <property type="entry name" value="HisK_dim/P_sf"/>
</dbReference>
<dbReference type="Pfam" id="PF02518">
    <property type="entry name" value="HATPase_c"/>
    <property type="match status" value="1"/>
</dbReference>
<evidence type="ECO:0000256" key="11">
    <source>
        <dbReference type="ARBA" id="ARBA00022840"/>
    </source>
</evidence>
<evidence type="ECO:0000256" key="17">
    <source>
        <dbReference type="SAM" id="Phobius"/>
    </source>
</evidence>
<evidence type="ECO:0000256" key="9">
    <source>
        <dbReference type="ARBA" id="ARBA00022777"/>
    </source>
</evidence>
<evidence type="ECO:0000256" key="6">
    <source>
        <dbReference type="ARBA" id="ARBA00022679"/>
    </source>
</evidence>
<feature type="modified residue" description="4-aspartylphosphate" evidence="15">
    <location>
        <position position="824"/>
    </location>
</feature>
<organism evidence="20">
    <name type="scientific">Vibrio chaetopteri</name>
    <dbReference type="NCBI Taxonomy" id="3016528"/>
    <lineage>
        <taxon>Bacteria</taxon>
        <taxon>Pseudomonadati</taxon>
        <taxon>Pseudomonadota</taxon>
        <taxon>Gammaproteobacteria</taxon>
        <taxon>Vibrionales</taxon>
        <taxon>Vibrionaceae</taxon>
        <taxon>Vibrio</taxon>
    </lineage>
</organism>
<dbReference type="InterPro" id="IPR036890">
    <property type="entry name" value="HATPase_C_sf"/>
</dbReference>
<evidence type="ECO:0000256" key="3">
    <source>
        <dbReference type="ARBA" id="ARBA00012438"/>
    </source>
</evidence>
<dbReference type="CDD" id="cd17546">
    <property type="entry name" value="REC_hyHK_CKI1_RcsC-like"/>
    <property type="match status" value="2"/>
</dbReference>
<dbReference type="SUPFAM" id="SSF52172">
    <property type="entry name" value="CheY-like"/>
    <property type="match status" value="2"/>
</dbReference>
<name>A0AAU8BP12_9VIBR</name>
<proteinExistence type="predicted"/>
<evidence type="ECO:0000256" key="1">
    <source>
        <dbReference type="ARBA" id="ARBA00000085"/>
    </source>
</evidence>
<dbReference type="InterPro" id="IPR001789">
    <property type="entry name" value="Sig_transdc_resp-reg_receiver"/>
</dbReference>
<comment type="subcellular location">
    <subcellularLocation>
        <location evidence="2">Cell membrane</location>
        <topology evidence="2">Multi-pass membrane protein</topology>
    </subcellularLocation>
</comment>
<dbReference type="GO" id="GO:0016787">
    <property type="term" value="F:hydrolase activity"/>
    <property type="evidence" value="ECO:0007669"/>
    <property type="project" value="UniProtKB-KW"/>
</dbReference>
<feature type="coiled-coil region" evidence="16">
    <location>
        <begin position="357"/>
        <end position="398"/>
    </location>
</feature>
<dbReference type="PRINTS" id="PR00344">
    <property type="entry name" value="BCTRLSENSOR"/>
</dbReference>
<keyword evidence="8" id="KW-0547">Nucleotide-binding</keyword>
<evidence type="ECO:0000256" key="4">
    <source>
        <dbReference type="ARBA" id="ARBA00022475"/>
    </source>
</evidence>
<keyword evidence="7 17" id="KW-0812">Transmembrane</keyword>
<evidence type="ECO:0000256" key="7">
    <source>
        <dbReference type="ARBA" id="ARBA00022692"/>
    </source>
</evidence>
<evidence type="ECO:0000256" key="5">
    <source>
        <dbReference type="ARBA" id="ARBA00022553"/>
    </source>
</evidence>
<dbReference type="AlphaFoldDB" id="A0AAU8BP12"/>
<evidence type="ECO:0000256" key="2">
    <source>
        <dbReference type="ARBA" id="ARBA00004651"/>
    </source>
</evidence>
<reference evidence="20" key="1">
    <citation type="submission" date="2023-01" db="EMBL/GenBank/DDBJ databases">
        <title>Vibrio sp. CB1-14 genome sequencing.</title>
        <authorList>
            <person name="Otstavnykh N."/>
            <person name="Isaeva M."/>
            <person name="Meleshko D."/>
        </authorList>
    </citation>
    <scope>NUCLEOTIDE SEQUENCE</scope>
    <source>
        <strain evidence="20">CB1-14</strain>
    </source>
</reference>
<dbReference type="Gene3D" id="3.30.565.10">
    <property type="entry name" value="Histidine kinase-like ATPase, C-terminal domain"/>
    <property type="match status" value="1"/>
</dbReference>
<feature type="modified residue" description="4-aspartylphosphate" evidence="15">
    <location>
        <position position="1004"/>
    </location>
</feature>
<dbReference type="KEGG" id="vck:PG915_23510"/>
<comment type="catalytic activity">
    <reaction evidence="1">
        <text>ATP + protein L-histidine = ADP + protein N-phospho-L-histidine.</text>
        <dbReference type="EC" id="2.7.13.3"/>
    </reaction>
</comment>
<dbReference type="FunFam" id="1.10.287.130:FF:000003">
    <property type="entry name" value="Histidine kinase"/>
    <property type="match status" value="1"/>
</dbReference>
<dbReference type="InterPro" id="IPR003594">
    <property type="entry name" value="HATPase_dom"/>
</dbReference>
<evidence type="ECO:0000256" key="13">
    <source>
        <dbReference type="ARBA" id="ARBA00023012"/>
    </source>
</evidence>
<dbReference type="InterPro" id="IPR005467">
    <property type="entry name" value="His_kinase_dom"/>
</dbReference>
<dbReference type="GO" id="GO:0005524">
    <property type="term" value="F:ATP binding"/>
    <property type="evidence" value="ECO:0007669"/>
    <property type="project" value="UniProtKB-KW"/>
</dbReference>
<dbReference type="InterPro" id="IPR011006">
    <property type="entry name" value="CheY-like_superfamily"/>
</dbReference>
<dbReference type="PROSITE" id="PS50110">
    <property type="entry name" value="RESPONSE_REGULATORY"/>
    <property type="match status" value="2"/>
</dbReference>
<dbReference type="CDD" id="cd16922">
    <property type="entry name" value="HATPase_EvgS-ArcB-TorS-like"/>
    <property type="match status" value="1"/>
</dbReference>
<evidence type="ECO:0000256" key="8">
    <source>
        <dbReference type="ARBA" id="ARBA00022741"/>
    </source>
</evidence>
<feature type="domain" description="Response regulatory" evidence="19">
    <location>
        <begin position="954"/>
        <end position="1074"/>
    </location>
</feature>
<dbReference type="PANTHER" id="PTHR45339:SF1">
    <property type="entry name" value="HYBRID SIGNAL TRANSDUCTION HISTIDINE KINASE J"/>
    <property type="match status" value="1"/>
</dbReference>
<dbReference type="InterPro" id="IPR003661">
    <property type="entry name" value="HisK_dim/P_dom"/>
</dbReference>
<evidence type="ECO:0000256" key="16">
    <source>
        <dbReference type="SAM" id="Coils"/>
    </source>
</evidence>
<dbReference type="InterPro" id="IPR004358">
    <property type="entry name" value="Sig_transdc_His_kin-like_C"/>
</dbReference>
<keyword evidence="5 15" id="KW-0597">Phosphoprotein</keyword>
<keyword evidence="9" id="KW-0418">Kinase</keyword>
<dbReference type="Gene3D" id="1.10.287.130">
    <property type="match status" value="1"/>
</dbReference>
<dbReference type="SMART" id="SM00448">
    <property type="entry name" value="REC"/>
    <property type="match status" value="2"/>
</dbReference>
<dbReference type="PROSITE" id="PS50109">
    <property type="entry name" value="HIS_KIN"/>
    <property type="match status" value="1"/>
</dbReference>
<dbReference type="SUPFAM" id="SSF55874">
    <property type="entry name" value="ATPase domain of HSP90 chaperone/DNA topoisomerase II/histidine kinase"/>
    <property type="match status" value="1"/>
</dbReference>
<dbReference type="GO" id="GO:0005886">
    <property type="term" value="C:plasma membrane"/>
    <property type="evidence" value="ECO:0007669"/>
    <property type="project" value="UniProtKB-SubCell"/>
</dbReference>
<dbReference type="SUPFAM" id="SSF47384">
    <property type="entry name" value="Homodimeric domain of signal transducing histidine kinase"/>
    <property type="match status" value="1"/>
</dbReference>
<gene>
    <name evidence="20" type="ORF">PG915_23510</name>
</gene>
<keyword evidence="4" id="KW-1003">Cell membrane</keyword>
<dbReference type="EMBL" id="CP115921">
    <property type="protein sequence ID" value="XCD18238.1"/>
    <property type="molecule type" value="Genomic_DNA"/>
</dbReference>
<keyword evidence="10" id="KW-0378">Hydrolase</keyword>
<dbReference type="EC" id="2.7.13.3" evidence="3"/>
<feature type="domain" description="Response regulatory" evidence="19">
    <location>
        <begin position="774"/>
        <end position="894"/>
    </location>
</feature>
<protein>
    <recommendedName>
        <fullName evidence="3">histidine kinase</fullName>
        <ecNumber evidence="3">2.7.13.3</ecNumber>
    </recommendedName>
</protein>
<dbReference type="RefSeq" id="WP_353499387.1">
    <property type="nucleotide sequence ID" value="NZ_CP115921.1"/>
</dbReference>
<dbReference type="SMART" id="SM00388">
    <property type="entry name" value="HisKA"/>
    <property type="match status" value="1"/>
</dbReference>
<feature type="domain" description="Histidine kinase" evidence="18">
    <location>
        <begin position="405"/>
        <end position="626"/>
    </location>
</feature>
<evidence type="ECO:0000313" key="20">
    <source>
        <dbReference type="EMBL" id="XCD18238.1"/>
    </source>
</evidence>
<keyword evidence="14 17" id="KW-0472">Membrane</keyword>
<dbReference type="CDD" id="cd00082">
    <property type="entry name" value="HisKA"/>
    <property type="match status" value="1"/>
</dbReference>
<evidence type="ECO:0000256" key="12">
    <source>
        <dbReference type="ARBA" id="ARBA00022989"/>
    </source>
</evidence>
<accession>A0AAU8BP12</accession>
<dbReference type="FunFam" id="3.30.565.10:FF:000010">
    <property type="entry name" value="Sensor histidine kinase RcsC"/>
    <property type="match status" value="1"/>
</dbReference>
<keyword evidence="11" id="KW-0067">ATP-binding</keyword>
<keyword evidence="13" id="KW-0902">Two-component regulatory system</keyword>
<evidence type="ECO:0000256" key="14">
    <source>
        <dbReference type="ARBA" id="ARBA00023136"/>
    </source>
</evidence>
<evidence type="ECO:0000259" key="19">
    <source>
        <dbReference type="PROSITE" id="PS50110"/>
    </source>
</evidence>
<dbReference type="SMART" id="SM00387">
    <property type="entry name" value="HATPase_c"/>
    <property type="match status" value="1"/>
</dbReference>